<evidence type="ECO:0000313" key="12">
    <source>
        <dbReference type="EMBL" id="GGU59235.1"/>
    </source>
</evidence>
<feature type="transmembrane region" description="Helical" evidence="9">
    <location>
        <begin position="126"/>
        <end position="149"/>
    </location>
</feature>
<keyword evidence="13" id="KW-1185">Reference proteome</keyword>
<accession>A0ABQ2UXR0</accession>
<feature type="transmembrane region" description="Helical" evidence="9">
    <location>
        <begin position="30"/>
        <end position="52"/>
    </location>
</feature>
<dbReference type="Gene3D" id="1.20.1510.10">
    <property type="entry name" value="Cation efflux protein transmembrane domain"/>
    <property type="match status" value="1"/>
</dbReference>
<evidence type="ECO:0000259" key="10">
    <source>
        <dbReference type="Pfam" id="PF01545"/>
    </source>
</evidence>
<evidence type="ECO:0000256" key="7">
    <source>
        <dbReference type="ARBA" id="ARBA00023136"/>
    </source>
</evidence>
<organism evidence="12 13">
    <name type="scientific">Streptomyces albospinus</name>
    <dbReference type="NCBI Taxonomy" id="285515"/>
    <lineage>
        <taxon>Bacteria</taxon>
        <taxon>Bacillati</taxon>
        <taxon>Actinomycetota</taxon>
        <taxon>Actinomycetes</taxon>
        <taxon>Kitasatosporales</taxon>
        <taxon>Streptomycetaceae</taxon>
        <taxon>Streptomyces</taxon>
    </lineage>
</organism>
<dbReference type="Pfam" id="PF01545">
    <property type="entry name" value="Cation_efflux"/>
    <property type="match status" value="1"/>
</dbReference>
<dbReference type="Proteomes" id="UP000654471">
    <property type="component" value="Unassembled WGS sequence"/>
</dbReference>
<feature type="compositionally biased region" description="Basic residues" evidence="8">
    <location>
        <begin position="330"/>
        <end position="339"/>
    </location>
</feature>
<dbReference type="InterPro" id="IPR058533">
    <property type="entry name" value="Cation_efflux_TM"/>
</dbReference>
<protein>
    <submittedName>
        <fullName evidence="12">Cation transporter</fullName>
    </submittedName>
</protein>
<evidence type="ECO:0000256" key="5">
    <source>
        <dbReference type="ARBA" id="ARBA00022989"/>
    </source>
</evidence>
<comment type="similarity">
    <text evidence="2">Belongs to the cation diffusion facilitator (CDF) transporter (TC 2.A.4) family. SLC30A subfamily.</text>
</comment>
<evidence type="ECO:0000256" key="9">
    <source>
        <dbReference type="SAM" id="Phobius"/>
    </source>
</evidence>
<dbReference type="InterPro" id="IPR027469">
    <property type="entry name" value="Cation_efflux_TMD_sf"/>
</dbReference>
<dbReference type="PANTHER" id="PTHR11562">
    <property type="entry name" value="CATION EFFLUX PROTEIN/ ZINC TRANSPORTER"/>
    <property type="match status" value="1"/>
</dbReference>
<dbReference type="SUPFAM" id="SSF161111">
    <property type="entry name" value="Cation efflux protein transmembrane domain-like"/>
    <property type="match status" value="1"/>
</dbReference>
<reference evidence="13" key="1">
    <citation type="journal article" date="2019" name="Int. J. Syst. Evol. Microbiol.">
        <title>The Global Catalogue of Microorganisms (GCM) 10K type strain sequencing project: providing services to taxonomists for standard genome sequencing and annotation.</title>
        <authorList>
            <consortium name="The Broad Institute Genomics Platform"/>
            <consortium name="The Broad Institute Genome Sequencing Center for Infectious Disease"/>
            <person name="Wu L."/>
            <person name="Ma J."/>
        </authorList>
    </citation>
    <scope>NUCLEOTIDE SEQUENCE [LARGE SCALE GENOMIC DNA]</scope>
    <source>
        <strain evidence="13">JCM 3399</strain>
    </source>
</reference>
<keyword evidence="5 9" id="KW-1133">Transmembrane helix</keyword>
<evidence type="ECO:0000259" key="11">
    <source>
        <dbReference type="Pfam" id="PF16916"/>
    </source>
</evidence>
<name>A0ABQ2UXR0_9ACTN</name>
<dbReference type="NCBIfam" id="TIGR01297">
    <property type="entry name" value="CDF"/>
    <property type="match status" value="1"/>
</dbReference>
<proteinExistence type="inferred from homology"/>
<evidence type="ECO:0000313" key="13">
    <source>
        <dbReference type="Proteomes" id="UP000654471"/>
    </source>
</evidence>
<sequence length="339" mass="35724">MTEHAHSGHSHAHSHSHAVSPDADRRWLKAALILLTAYMAVEVSIGFLAQSLALISDAAHMLTDAVSIVLALVAMRLAAKPARGGYTYGLKRAEILSAQANGITLLLLSLWLAYEAVQRLISPPAVTGGLVVVTALSGVVVNLICTWFLSKANRSSLNVEGAYQHILTDLFGFIATAISGLIVLTTGFERADAIASLVVVALMLKAGTGLVRESGRIFMEAAPAGIDPDSLGDHLVAADQVVEVHDLHIWQITSGQPALSAHILVAPAGDCHKVRRSLQELLSGEYGITHATLQVDHVGEQDDEELLTLGPGPGPGPEPASGHCDDSHGPVHRPGPHQH</sequence>
<gene>
    <name evidence="12" type="ORF">GCM10010211_25180</name>
</gene>
<dbReference type="InterPro" id="IPR036837">
    <property type="entry name" value="Cation_efflux_CTD_sf"/>
</dbReference>
<feature type="domain" description="Cation efflux protein cytoplasmic" evidence="11">
    <location>
        <begin position="234"/>
        <end position="297"/>
    </location>
</feature>
<evidence type="ECO:0000256" key="1">
    <source>
        <dbReference type="ARBA" id="ARBA00004141"/>
    </source>
</evidence>
<dbReference type="InterPro" id="IPR027470">
    <property type="entry name" value="Cation_efflux_CTD"/>
</dbReference>
<dbReference type="InterPro" id="IPR050681">
    <property type="entry name" value="CDF/SLC30A"/>
</dbReference>
<keyword evidence="4 9" id="KW-0812">Transmembrane</keyword>
<keyword evidence="6" id="KW-0406">Ion transport</keyword>
<dbReference type="SUPFAM" id="SSF160240">
    <property type="entry name" value="Cation efflux protein cytoplasmic domain-like"/>
    <property type="match status" value="1"/>
</dbReference>
<evidence type="ECO:0000256" key="8">
    <source>
        <dbReference type="SAM" id="MobiDB-lite"/>
    </source>
</evidence>
<evidence type="ECO:0000256" key="4">
    <source>
        <dbReference type="ARBA" id="ARBA00022692"/>
    </source>
</evidence>
<comment type="caution">
    <text evidence="12">The sequence shown here is derived from an EMBL/GenBank/DDBJ whole genome shotgun (WGS) entry which is preliminary data.</text>
</comment>
<dbReference type="EMBL" id="BMRP01000007">
    <property type="protein sequence ID" value="GGU59235.1"/>
    <property type="molecule type" value="Genomic_DNA"/>
</dbReference>
<feature type="transmembrane region" description="Helical" evidence="9">
    <location>
        <begin position="194"/>
        <end position="211"/>
    </location>
</feature>
<feature type="domain" description="Cation efflux protein transmembrane" evidence="10">
    <location>
        <begin position="29"/>
        <end position="219"/>
    </location>
</feature>
<feature type="transmembrane region" description="Helical" evidence="9">
    <location>
        <begin position="95"/>
        <end position="114"/>
    </location>
</feature>
<dbReference type="InterPro" id="IPR002524">
    <property type="entry name" value="Cation_efflux"/>
</dbReference>
<feature type="transmembrane region" description="Helical" evidence="9">
    <location>
        <begin position="58"/>
        <end position="75"/>
    </location>
</feature>
<comment type="subcellular location">
    <subcellularLocation>
        <location evidence="1">Membrane</location>
        <topology evidence="1">Multi-pass membrane protein</topology>
    </subcellularLocation>
</comment>
<keyword evidence="3" id="KW-0813">Transport</keyword>
<feature type="region of interest" description="Disordered" evidence="8">
    <location>
        <begin position="302"/>
        <end position="339"/>
    </location>
</feature>
<evidence type="ECO:0000256" key="2">
    <source>
        <dbReference type="ARBA" id="ARBA00008873"/>
    </source>
</evidence>
<dbReference type="RefSeq" id="WP_189299413.1">
    <property type="nucleotide sequence ID" value="NZ_BMRP01000007.1"/>
</dbReference>
<dbReference type="PANTHER" id="PTHR11562:SF17">
    <property type="entry name" value="RE54080P-RELATED"/>
    <property type="match status" value="1"/>
</dbReference>
<feature type="transmembrane region" description="Helical" evidence="9">
    <location>
        <begin position="170"/>
        <end position="188"/>
    </location>
</feature>
<keyword evidence="7 9" id="KW-0472">Membrane</keyword>
<dbReference type="Pfam" id="PF16916">
    <property type="entry name" value="ZT_dimer"/>
    <property type="match status" value="1"/>
</dbReference>
<evidence type="ECO:0000256" key="6">
    <source>
        <dbReference type="ARBA" id="ARBA00023065"/>
    </source>
</evidence>
<evidence type="ECO:0000256" key="3">
    <source>
        <dbReference type="ARBA" id="ARBA00022448"/>
    </source>
</evidence>